<comment type="caution">
    <text evidence="2">The sequence shown here is derived from an EMBL/GenBank/DDBJ whole genome shotgun (WGS) entry which is preliminary data.</text>
</comment>
<dbReference type="Proteomes" id="UP001197795">
    <property type="component" value="Unassembled WGS sequence"/>
</dbReference>
<dbReference type="InterPro" id="IPR027417">
    <property type="entry name" value="P-loop_NTPase"/>
</dbReference>
<dbReference type="AlphaFoldDB" id="A0AAE3A1I6"/>
<dbReference type="SUPFAM" id="SSF52540">
    <property type="entry name" value="P-loop containing nucleoside triphosphate hydrolases"/>
    <property type="match status" value="1"/>
</dbReference>
<dbReference type="GO" id="GO:0005524">
    <property type="term" value="F:ATP binding"/>
    <property type="evidence" value="ECO:0007669"/>
    <property type="project" value="UniProtKB-KW"/>
</dbReference>
<sequence length="388" mass="44096">MRILRIEAEGIFLFEGKAVIDFNAEQRVYPDNAAMLYNPFGNTYTNNVLSFVGVNASGKTTTLKLISFVMSLLNAEAINTIDTKVILEKSTNVVLKTYFYDEKAGVCLLETVIGVTKEEGAVDRYTILHERLYIRKAGSITSKANLFQFANNDLYQSRDASEEQLLFLKDDVSIVIALGKSGNVFFRDMTEWTDFNILNSFGDFPTALIQFLDPSIEYIKFNPNETELIVKFKKYKEPISMRGIQNISHYLSSGTIKGLNVFMQAWMALIKGGYFLVDEIENHFNKEIVATLIRFFMDEKVNKRGATLIYSTHYVELLDELDRNDGIYVTRNNDGISIQKLHHILKRNDIKKSDVFQSGMLEGTVPSYEASMRLKKTLASGTIVEDNK</sequence>
<gene>
    <name evidence="2" type="ORF">LKD75_05775</name>
</gene>
<feature type="domain" description="ATPase AAA-type core" evidence="1">
    <location>
        <begin position="125"/>
        <end position="319"/>
    </location>
</feature>
<evidence type="ECO:0000313" key="2">
    <source>
        <dbReference type="EMBL" id="MCC2119105.1"/>
    </source>
</evidence>
<evidence type="ECO:0000313" key="3">
    <source>
        <dbReference type="Proteomes" id="UP001197795"/>
    </source>
</evidence>
<reference evidence="2 3" key="1">
    <citation type="submission" date="2021-10" db="EMBL/GenBank/DDBJ databases">
        <title>Anaerobic single-cell dispensing facilitates the cultivation of human gut bacteria.</title>
        <authorList>
            <person name="Afrizal A."/>
        </authorList>
    </citation>
    <scope>NUCLEOTIDE SEQUENCE [LARGE SCALE GENOMIC DNA]</scope>
    <source>
        <strain evidence="2 3">CLA-AA-H273</strain>
    </source>
</reference>
<evidence type="ECO:0000259" key="1">
    <source>
        <dbReference type="Pfam" id="PF13304"/>
    </source>
</evidence>
<protein>
    <submittedName>
        <fullName evidence="2">ATP-binding protein</fullName>
    </submittedName>
</protein>
<keyword evidence="2" id="KW-0547">Nucleotide-binding</keyword>
<dbReference type="EMBL" id="JAJEPV010000010">
    <property type="protein sequence ID" value="MCC2119105.1"/>
    <property type="molecule type" value="Genomic_DNA"/>
</dbReference>
<dbReference type="Gene3D" id="3.40.50.300">
    <property type="entry name" value="P-loop containing nucleotide triphosphate hydrolases"/>
    <property type="match status" value="1"/>
</dbReference>
<keyword evidence="2" id="KW-0067">ATP-binding</keyword>
<name>A0AAE3A1I6_9FIRM</name>
<dbReference type="GO" id="GO:0016887">
    <property type="term" value="F:ATP hydrolysis activity"/>
    <property type="evidence" value="ECO:0007669"/>
    <property type="project" value="InterPro"/>
</dbReference>
<dbReference type="Pfam" id="PF13304">
    <property type="entry name" value="AAA_21"/>
    <property type="match status" value="1"/>
</dbReference>
<proteinExistence type="predicted"/>
<accession>A0AAE3A1I6</accession>
<keyword evidence="3" id="KW-1185">Reference proteome</keyword>
<organism evidence="2 3">
    <name type="scientific">Waltera acetigignens</name>
    <dbReference type="NCBI Taxonomy" id="2981769"/>
    <lineage>
        <taxon>Bacteria</taxon>
        <taxon>Bacillati</taxon>
        <taxon>Bacillota</taxon>
        <taxon>Clostridia</taxon>
        <taxon>Lachnospirales</taxon>
        <taxon>Lachnospiraceae</taxon>
        <taxon>Waltera</taxon>
    </lineage>
</organism>
<dbReference type="InterPro" id="IPR003959">
    <property type="entry name" value="ATPase_AAA_core"/>
</dbReference>
<dbReference type="RefSeq" id="WP_227732989.1">
    <property type="nucleotide sequence ID" value="NZ_JAJEPV010000010.1"/>
</dbReference>